<dbReference type="PANTHER" id="PTHR23320:SF42">
    <property type="entry name" value="MEMBRANE-SPANNING 4-DOMAINS SUBFAMILY A MEMBER 13"/>
    <property type="match status" value="1"/>
</dbReference>
<keyword evidence="7" id="KW-1185">Reference proteome</keyword>
<keyword evidence="5 6" id="KW-0472">Membrane</keyword>
<accession>A0ABM5DZ14</accession>
<dbReference type="InterPro" id="IPR007237">
    <property type="entry name" value="CD20-like"/>
</dbReference>
<keyword evidence="4 6" id="KW-1133">Transmembrane helix</keyword>
<evidence type="ECO:0000256" key="1">
    <source>
        <dbReference type="ARBA" id="ARBA00004141"/>
    </source>
</evidence>
<dbReference type="InterPro" id="IPR030417">
    <property type="entry name" value="MS4A"/>
</dbReference>
<feature type="transmembrane region" description="Helical" evidence="6">
    <location>
        <begin position="87"/>
        <end position="112"/>
    </location>
</feature>
<comment type="subcellular location">
    <subcellularLocation>
        <location evidence="1">Membrane</location>
        <topology evidence="1">Multi-pass membrane protein</topology>
    </subcellularLocation>
</comment>
<organism evidence="7 8">
    <name type="scientific">Vicugna pacos</name>
    <name type="common">Alpaca</name>
    <name type="synonym">Lama pacos</name>
    <dbReference type="NCBI Taxonomy" id="30538"/>
    <lineage>
        <taxon>Eukaryota</taxon>
        <taxon>Metazoa</taxon>
        <taxon>Chordata</taxon>
        <taxon>Craniata</taxon>
        <taxon>Vertebrata</taxon>
        <taxon>Euteleostomi</taxon>
        <taxon>Mammalia</taxon>
        <taxon>Eutheria</taxon>
        <taxon>Laurasiatheria</taxon>
        <taxon>Artiodactyla</taxon>
        <taxon>Tylopoda</taxon>
        <taxon>Camelidae</taxon>
        <taxon>Vicugna</taxon>
    </lineage>
</organism>
<proteinExistence type="inferred from homology"/>
<name>A0ABM5DZ14_VICPA</name>
<comment type="similarity">
    <text evidence="2">Belongs to the MS4A family.</text>
</comment>
<evidence type="ECO:0000256" key="2">
    <source>
        <dbReference type="ARBA" id="ARBA00009565"/>
    </source>
</evidence>
<evidence type="ECO:0000256" key="4">
    <source>
        <dbReference type="ARBA" id="ARBA00022989"/>
    </source>
</evidence>
<feature type="transmembrane region" description="Helical" evidence="6">
    <location>
        <begin position="45"/>
        <end position="66"/>
    </location>
</feature>
<feature type="transmembrane region" description="Helical" evidence="6">
    <location>
        <begin position="132"/>
        <end position="151"/>
    </location>
</feature>
<protein>
    <submittedName>
        <fullName evidence="8">Membrane-spanning 4-domains subfamily A member 12-like</fullName>
    </submittedName>
</protein>
<dbReference type="GeneID" id="140698790"/>
<evidence type="ECO:0000313" key="7">
    <source>
        <dbReference type="Proteomes" id="UP001652581"/>
    </source>
</evidence>
<reference evidence="8" key="1">
    <citation type="submission" date="2025-08" db="UniProtKB">
        <authorList>
            <consortium name="RefSeq"/>
        </authorList>
    </citation>
    <scope>IDENTIFICATION</scope>
</reference>
<evidence type="ECO:0000256" key="3">
    <source>
        <dbReference type="ARBA" id="ARBA00022692"/>
    </source>
</evidence>
<dbReference type="Proteomes" id="UP001652581">
    <property type="component" value="Chromosome 10"/>
</dbReference>
<dbReference type="RefSeq" id="XP_072826143.1">
    <property type="nucleotide sequence ID" value="XM_072970042.1"/>
</dbReference>
<gene>
    <name evidence="8" type="primary">LOC140698790</name>
</gene>
<sequence length="173" mass="19098">MARRYSLRLETRALGAVQILLALIHCALGVLCDRLFVREEKIQNAGVVPVLVIVVYSLSTAPFFLISGSMSVSAEKKPIRYKLISASVMNIFSACLSALGTIMLCIACFSFSSEKNEYVWSHLAGNMLLQYLLFSTISELLVTSITIVWIVRALHHLETGEESYSLSESTISS</sequence>
<dbReference type="Pfam" id="PF04103">
    <property type="entry name" value="CD20"/>
    <property type="match status" value="1"/>
</dbReference>
<dbReference type="PANTHER" id="PTHR23320">
    <property type="entry name" value="MEMBRANE-SPANNING 4-DOMAINS SUBFAMILY A MS4A -RELATED"/>
    <property type="match status" value="1"/>
</dbReference>
<evidence type="ECO:0000256" key="6">
    <source>
        <dbReference type="SAM" id="Phobius"/>
    </source>
</evidence>
<keyword evidence="3 6" id="KW-0812">Transmembrane</keyword>
<evidence type="ECO:0000313" key="8">
    <source>
        <dbReference type="RefSeq" id="XP_072826143.1"/>
    </source>
</evidence>
<evidence type="ECO:0000256" key="5">
    <source>
        <dbReference type="ARBA" id="ARBA00023136"/>
    </source>
</evidence>